<dbReference type="PROSITE" id="PS51257">
    <property type="entry name" value="PROKAR_LIPOPROTEIN"/>
    <property type="match status" value="1"/>
</dbReference>
<dbReference type="RefSeq" id="WP_344927223.1">
    <property type="nucleotide sequence ID" value="NZ_BAABCW010000007.1"/>
</dbReference>
<evidence type="ECO:0000313" key="4">
    <source>
        <dbReference type="Proteomes" id="UP001500459"/>
    </source>
</evidence>
<evidence type="ECO:0008006" key="5">
    <source>
        <dbReference type="Google" id="ProtNLM"/>
    </source>
</evidence>
<evidence type="ECO:0000313" key="3">
    <source>
        <dbReference type="EMBL" id="GAA3508992.1"/>
    </source>
</evidence>
<name>A0ABP6ULH8_9FLAO</name>
<proteinExistence type="predicted"/>
<keyword evidence="1" id="KW-0175">Coiled coil</keyword>
<comment type="caution">
    <text evidence="3">The sequence shown here is derived from an EMBL/GenBank/DDBJ whole genome shotgun (WGS) entry which is preliminary data.</text>
</comment>
<evidence type="ECO:0000256" key="2">
    <source>
        <dbReference type="SAM" id="SignalP"/>
    </source>
</evidence>
<reference evidence="4" key="1">
    <citation type="journal article" date="2019" name="Int. J. Syst. Evol. Microbiol.">
        <title>The Global Catalogue of Microorganisms (GCM) 10K type strain sequencing project: providing services to taxonomists for standard genome sequencing and annotation.</title>
        <authorList>
            <consortium name="The Broad Institute Genomics Platform"/>
            <consortium name="The Broad Institute Genome Sequencing Center for Infectious Disease"/>
            <person name="Wu L."/>
            <person name="Ma J."/>
        </authorList>
    </citation>
    <scope>NUCLEOTIDE SEQUENCE [LARGE SCALE GENOMIC DNA]</scope>
    <source>
        <strain evidence="4">JCM 17106</strain>
    </source>
</reference>
<accession>A0ABP6ULH8</accession>
<feature type="chain" id="PRO_5045710118" description="Lipoprotein" evidence="2">
    <location>
        <begin position="28"/>
        <end position="233"/>
    </location>
</feature>
<evidence type="ECO:0000256" key="1">
    <source>
        <dbReference type="SAM" id="Coils"/>
    </source>
</evidence>
<keyword evidence="2" id="KW-0732">Signal</keyword>
<sequence length="233" mass="26410">MKNLTNLIKPYLVIAFALILATSCKEAGQTTTISPELDEYKKKIEGYEKEITELKELLDLEKNRKEPTNIIQSDFAKEIYHQYDERAALINKVVGTDGNGNPFNATRYLSYDLDQLKSYIKYIESKSRKAGVKPTGVNFYFALYPKDYVRDDKKDYAKRQTFFVAPTYSKTDDGETAHIAYTLDNDFKIVDLHKLLEVRIAAQKAGFFSSSASLIEDNSLVGNELGGSPPMDK</sequence>
<dbReference type="EMBL" id="BAABCW010000007">
    <property type="protein sequence ID" value="GAA3508992.1"/>
    <property type="molecule type" value="Genomic_DNA"/>
</dbReference>
<gene>
    <name evidence="3" type="ORF">GCM10022393_21250</name>
</gene>
<protein>
    <recommendedName>
        <fullName evidence="5">Lipoprotein</fullName>
    </recommendedName>
</protein>
<feature type="coiled-coil region" evidence="1">
    <location>
        <begin position="37"/>
        <end position="64"/>
    </location>
</feature>
<organism evidence="3 4">
    <name type="scientific">Aquimarina addita</name>
    <dbReference type="NCBI Taxonomy" id="870485"/>
    <lineage>
        <taxon>Bacteria</taxon>
        <taxon>Pseudomonadati</taxon>
        <taxon>Bacteroidota</taxon>
        <taxon>Flavobacteriia</taxon>
        <taxon>Flavobacteriales</taxon>
        <taxon>Flavobacteriaceae</taxon>
        <taxon>Aquimarina</taxon>
    </lineage>
</organism>
<feature type="signal peptide" evidence="2">
    <location>
        <begin position="1"/>
        <end position="27"/>
    </location>
</feature>
<keyword evidence="4" id="KW-1185">Reference proteome</keyword>
<dbReference type="Proteomes" id="UP001500459">
    <property type="component" value="Unassembled WGS sequence"/>
</dbReference>